<protein>
    <submittedName>
        <fullName evidence="1">Uncharacterized protein</fullName>
    </submittedName>
</protein>
<dbReference type="EMBL" id="BFFP01000041">
    <property type="protein sequence ID" value="GBG95573.1"/>
    <property type="molecule type" value="Genomic_DNA"/>
</dbReference>
<comment type="caution">
    <text evidence="1">The sequence shown here is derived from an EMBL/GenBank/DDBJ whole genome shotgun (WGS) entry which is preliminary data.</text>
</comment>
<dbReference type="Proteomes" id="UP000286848">
    <property type="component" value="Unassembled WGS sequence"/>
</dbReference>
<accession>A0A401IVJ2</accession>
<evidence type="ECO:0000313" key="2">
    <source>
        <dbReference type="Proteomes" id="UP000286848"/>
    </source>
</evidence>
<organism evidence="1 2">
    <name type="scientific">Ligilactobacillus salitolerans</name>
    <dbReference type="NCBI Taxonomy" id="1808352"/>
    <lineage>
        <taxon>Bacteria</taxon>
        <taxon>Bacillati</taxon>
        <taxon>Bacillota</taxon>
        <taxon>Bacilli</taxon>
        <taxon>Lactobacillales</taxon>
        <taxon>Lactobacillaceae</taxon>
        <taxon>Ligilactobacillus</taxon>
    </lineage>
</organism>
<gene>
    <name evidence="1" type="ORF">LFYK43_20320</name>
</gene>
<dbReference type="OrthoDB" id="2282388at2"/>
<reference evidence="1 2" key="1">
    <citation type="journal article" date="2019" name="Int. J. Syst. Evol. Microbiol.">
        <title>Lactobacillus salitolerans sp. nov., a novel lactic acid bacterium isolated from spent mushroom substrates.</title>
        <authorList>
            <person name="Tohno M."/>
            <person name="Tanizawa Y."/>
            <person name="Kojima Y."/>
            <person name="Sakamoto M."/>
            <person name="Nakamura Y."/>
            <person name="Ohkuma M."/>
            <person name="Kobayashi H."/>
        </authorList>
    </citation>
    <scope>NUCLEOTIDE SEQUENCE [LARGE SCALE GENOMIC DNA]</scope>
    <source>
        <strain evidence="1 2">YK43</strain>
    </source>
</reference>
<evidence type="ECO:0000313" key="1">
    <source>
        <dbReference type="EMBL" id="GBG95573.1"/>
    </source>
</evidence>
<sequence length="304" mass="35248">MAEALKRMQQKAEEALTEHNYVVAFDILSKLYLQKKTARNNYLLVQALAGQGKYGEAFTVGQEFLTSYLTENARFSDLIHVAVCARKGMWVEKILVQIKAYLKPEESRLFYGRLAGEMENFYRTKQQEISALKRRFDYLAAVSPIEQRAIVKEAEQLQKGDFVEGACLAVKDPNVHPLVRSSLLNDLRCLDWADEIMYQPFIGKQISLVPGDLQALEETRLFKEYTVQIEDNTRSPQESQQLLNELTLKLMLLYPQFEVIYQQPEVWYHILLNDQESKNLDQRFQTLAGQLEASVLEMRPDQKR</sequence>
<name>A0A401IVJ2_9LACO</name>
<keyword evidence="2" id="KW-1185">Reference proteome</keyword>
<dbReference type="AlphaFoldDB" id="A0A401IVJ2"/>
<proteinExistence type="predicted"/>
<dbReference type="RefSeq" id="WP_124977985.1">
    <property type="nucleotide sequence ID" value="NZ_BFFP01000041.1"/>
</dbReference>